<name>A0A2P2IP92_RHIMU</name>
<dbReference type="AlphaFoldDB" id="A0A2P2IP92"/>
<accession>A0A2P2IP92</accession>
<dbReference type="EMBL" id="GGEC01002557">
    <property type="protein sequence ID" value="MBW83040.1"/>
    <property type="molecule type" value="Transcribed_RNA"/>
</dbReference>
<proteinExistence type="predicted"/>
<reference evidence="1" key="1">
    <citation type="submission" date="2018-02" db="EMBL/GenBank/DDBJ databases">
        <title>Rhizophora mucronata_Transcriptome.</title>
        <authorList>
            <person name="Meera S.P."/>
            <person name="Sreeshan A."/>
            <person name="Augustine A."/>
        </authorList>
    </citation>
    <scope>NUCLEOTIDE SEQUENCE</scope>
    <source>
        <tissue evidence="1">Leaf</tissue>
    </source>
</reference>
<protein>
    <submittedName>
        <fullName evidence="1">Disease resistance family protein</fullName>
    </submittedName>
</protein>
<organism evidence="1">
    <name type="scientific">Rhizophora mucronata</name>
    <name type="common">Asiatic mangrove</name>
    <dbReference type="NCBI Taxonomy" id="61149"/>
    <lineage>
        <taxon>Eukaryota</taxon>
        <taxon>Viridiplantae</taxon>
        <taxon>Streptophyta</taxon>
        <taxon>Embryophyta</taxon>
        <taxon>Tracheophyta</taxon>
        <taxon>Spermatophyta</taxon>
        <taxon>Magnoliopsida</taxon>
        <taxon>eudicotyledons</taxon>
        <taxon>Gunneridae</taxon>
        <taxon>Pentapetalae</taxon>
        <taxon>rosids</taxon>
        <taxon>fabids</taxon>
        <taxon>Malpighiales</taxon>
        <taxon>Rhizophoraceae</taxon>
        <taxon>Rhizophora</taxon>
    </lineage>
</organism>
<sequence length="88" mass="9624">MVGSESLKETPCLEKTDLEDECVDEILGVVGNISDIRHPVAHSLVLVLLGIGVAQKATHPFKLVLKALDFFANISRKFDLIDQIAKPL</sequence>
<evidence type="ECO:0000313" key="1">
    <source>
        <dbReference type="EMBL" id="MBW83040.1"/>
    </source>
</evidence>